<dbReference type="KEGG" id="pnp:IJ22_24420"/>
<evidence type="ECO:0000313" key="5">
    <source>
        <dbReference type="Proteomes" id="UP000061660"/>
    </source>
</evidence>
<dbReference type="EMBL" id="CP013652">
    <property type="protein sequence ID" value="ALS22815.1"/>
    <property type="molecule type" value="Genomic_DNA"/>
</dbReference>
<dbReference type="Gene3D" id="1.20.120.530">
    <property type="entry name" value="GntR ligand-binding domain-like"/>
    <property type="match status" value="1"/>
</dbReference>
<accession>A0A0U2MXF9</accession>
<dbReference type="AlphaFoldDB" id="A0A0U2MXF9"/>
<dbReference type="InterPro" id="IPR036388">
    <property type="entry name" value="WH-like_DNA-bd_sf"/>
</dbReference>
<protein>
    <submittedName>
        <fullName evidence="4">GntR family transcriptional regulator</fullName>
    </submittedName>
</protein>
<name>A0A0U2MXF9_9BACL</name>
<evidence type="ECO:0000256" key="1">
    <source>
        <dbReference type="ARBA" id="ARBA00023015"/>
    </source>
</evidence>
<dbReference type="SUPFAM" id="SSF46785">
    <property type="entry name" value="Winged helix' DNA-binding domain"/>
    <property type="match status" value="1"/>
</dbReference>
<keyword evidence="1" id="KW-0805">Transcription regulation</keyword>
<dbReference type="Pfam" id="PF00392">
    <property type="entry name" value="GntR"/>
    <property type="match status" value="1"/>
</dbReference>
<evidence type="ECO:0000256" key="3">
    <source>
        <dbReference type="ARBA" id="ARBA00023163"/>
    </source>
</evidence>
<reference evidence="4 5" key="2">
    <citation type="journal article" date="2016" name="Genome Announc.">
        <title>Complete Genome Sequences of Two Interactive Moderate Thermophiles, Paenibacillus napthalenovorans 32O-Y and Paenibacillus sp. 32O-W.</title>
        <authorList>
            <person name="Butler R.R.III."/>
            <person name="Wang J."/>
            <person name="Stark B.C."/>
            <person name="Pombert J.F."/>
        </authorList>
    </citation>
    <scope>NUCLEOTIDE SEQUENCE [LARGE SCALE GENOMIC DNA]</scope>
    <source>
        <strain evidence="4 5">32O-Y</strain>
    </source>
</reference>
<dbReference type="SMART" id="SM00895">
    <property type="entry name" value="FCD"/>
    <property type="match status" value="1"/>
</dbReference>
<dbReference type="SUPFAM" id="SSF48008">
    <property type="entry name" value="GntR ligand-binding domain-like"/>
    <property type="match status" value="1"/>
</dbReference>
<dbReference type="OrthoDB" id="574518at2"/>
<organism evidence="4 5">
    <name type="scientific">Paenibacillus naphthalenovorans</name>
    <dbReference type="NCBI Taxonomy" id="162209"/>
    <lineage>
        <taxon>Bacteria</taxon>
        <taxon>Bacillati</taxon>
        <taxon>Bacillota</taxon>
        <taxon>Bacilli</taxon>
        <taxon>Bacillales</taxon>
        <taxon>Paenibacillaceae</taxon>
        <taxon>Paenibacillus</taxon>
    </lineage>
</organism>
<keyword evidence="5" id="KW-1185">Reference proteome</keyword>
<keyword evidence="3" id="KW-0804">Transcription</keyword>
<reference evidence="5" key="1">
    <citation type="submission" date="2015-12" db="EMBL/GenBank/DDBJ databases">
        <title>Complete genome sequences of two moderately thermophilic Paenibacillus species.</title>
        <authorList>
            <person name="Butler R.III."/>
            <person name="Wang J."/>
            <person name="Stark B.C."/>
            <person name="Pombert J.-F."/>
        </authorList>
    </citation>
    <scope>NUCLEOTIDE SEQUENCE [LARGE SCALE GENOMIC DNA]</scope>
    <source>
        <strain evidence="5">32O-Y</strain>
    </source>
</reference>
<gene>
    <name evidence="4" type="ORF">IJ22_24420</name>
</gene>
<dbReference type="InterPro" id="IPR036390">
    <property type="entry name" value="WH_DNA-bd_sf"/>
</dbReference>
<dbReference type="Proteomes" id="UP000061660">
    <property type="component" value="Chromosome"/>
</dbReference>
<dbReference type="PANTHER" id="PTHR43537">
    <property type="entry name" value="TRANSCRIPTIONAL REGULATOR, GNTR FAMILY"/>
    <property type="match status" value="1"/>
</dbReference>
<dbReference type="PATRIC" id="fig|162209.4.peg.2594"/>
<evidence type="ECO:0000313" key="4">
    <source>
        <dbReference type="EMBL" id="ALS22815.1"/>
    </source>
</evidence>
<dbReference type="PROSITE" id="PS50949">
    <property type="entry name" value="HTH_GNTR"/>
    <property type="match status" value="1"/>
</dbReference>
<dbReference type="PANTHER" id="PTHR43537:SF24">
    <property type="entry name" value="GLUCONATE OPERON TRANSCRIPTIONAL REPRESSOR"/>
    <property type="match status" value="1"/>
</dbReference>
<sequence length="220" mass="25870">MKQGKTDLAYRIIKGKILSGELKALSDISEDRLQEELNISRTPIREALQKLEQEKLVYIYPRKGIIVSGVTVELLNEVYEMRELIEPFVAKSVCRKLPEDWLLNMKQRLVEPPEGMTPEERKAYYIDLDKELHNQIIYSYPNTFIHNIMGNIYDHNHRIFAITSSVNEKHNVSIPEHVAIIEAFLERDPDKVEMRMKEHIVSSRKNAIEYLIKQHQTREE</sequence>
<dbReference type="RefSeq" id="WP_062408949.1">
    <property type="nucleotide sequence ID" value="NZ_BJCS01000001.1"/>
</dbReference>
<dbReference type="CDD" id="cd07377">
    <property type="entry name" value="WHTH_GntR"/>
    <property type="match status" value="1"/>
</dbReference>
<dbReference type="Gene3D" id="1.10.10.10">
    <property type="entry name" value="Winged helix-like DNA-binding domain superfamily/Winged helix DNA-binding domain"/>
    <property type="match status" value="1"/>
</dbReference>
<proteinExistence type="predicted"/>
<dbReference type="GO" id="GO:0003700">
    <property type="term" value="F:DNA-binding transcription factor activity"/>
    <property type="evidence" value="ECO:0007669"/>
    <property type="project" value="InterPro"/>
</dbReference>
<dbReference type="InterPro" id="IPR011711">
    <property type="entry name" value="GntR_C"/>
</dbReference>
<dbReference type="Pfam" id="PF07729">
    <property type="entry name" value="FCD"/>
    <property type="match status" value="1"/>
</dbReference>
<keyword evidence="2" id="KW-0238">DNA-binding</keyword>
<dbReference type="InterPro" id="IPR008920">
    <property type="entry name" value="TF_FadR/GntR_C"/>
</dbReference>
<dbReference type="STRING" id="162209.IJ22_24420"/>
<dbReference type="InterPro" id="IPR000524">
    <property type="entry name" value="Tscrpt_reg_HTH_GntR"/>
</dbReference>
<dbReference type="GO" id="GO:0003677">
    <property type="term" value="F:DNA binding"/>
    <property type="evidence" value="ECO:0007669"/>
    <property type="project" value="UniProtKB-KW"/>
</dbReference>
<evidence type="ECO:0000256" key="2">
    <source>
        <dbReference type="ARBA" id="ARBA00023125"/>
    </source>
</evidence>
<dbReference type="SMART" id="SM00345">
    <property type="entry name" value="HTH_GNTR"/>
    <property type="match status" value="1"/>
</dbReference>